<dbReference type="SMART" id="SM00347">
    <property type="entry name" value="HTH_MARR"/>
    <property type="match status" value="1"/>
</dbReference>
<gene>
    <name evidence="2" type="ORF">CD943_13235</name>
</gene>
<dbReference type="PANTHER" id="PTHR33164">
    <property type="entry name" value="TRANSCRIPTIONAL REGULATOR, MARR FAMILY"/>
    <property type="match status" value="1"/>
</dbReference>
<reference evidence="2 3" key="1">
    <citation type="submission" date="2017-06" db="EMBL/GenBank/DDBJ databases">
        <title>Biodegradation of gentamicin by bacterial consortia AMQD4 in synthetic medium and raw gentamicin sewage.</title>
        <authorList>
            <person name="Chang H."/>
            <person name="Feng Y."/>
            <person name="Li Z."/>
            <person name="Xue J."/>
            <person name="Cheng D."/>
        </authorList>
    </citation>
    <scope>NUCLEOTIDE SEQUENCE [LARGE SCALE GENOMIC DNA]</scope>
    <source>
        <strain evidence="2 3">BZC3</strain>
    </source>
</reference>
<dbReference type="EMBL" id="CP021995">
    <property type="protein sequence ID" value="ASD27764.1"/>
    <property type="molecule type" value="Genomic_DNA"/>
</dbReference>
<name>A0A1Z3LZZ4_BREDI</name>
<reference evidence="2 3" key="2">
    <citation type="submission" date="2017-06" db="EMBL/GenBank/DDBJ databases">
        <authorList>
            <person name="Kim H.J."/>
            <person name="Triplett B.A."/>
        </authorList>
    </citation>
    <scope>NUCLEOTIDE SEQUENCE [LARGE SCALE GENOMIC DNA]</scope>
    <source>
        <strain evidence="2 3">BZC3</strain>
    </source>
</reference>
<dbReference type="PROSITE" id="PS50995">
    <property type="entry name" value="HTH_MARR_2"/>
    <property type="match status" value="1"/>
</dbReference>
<protein>
    <submittedName>
        <fullName evidence="2">MarR family transcriptional regulator</fullName>
    </submittedName>
</protein>
<accession>A0A1Z3LZZ4</accession>
<sequence length="175" mass="19364">MTIIDYPRSARGGALAARLRRVSAAIDADATRVYAALGVAFEQRWFGVLDALSQEKALTVSELAAFLSISHAAVSQTRQSLEQGGLIVSVPDPDDARRRKLALSAEGLELVWRLRPVWTALAEVAEELDREAGEITRRLDQLEEALARKSLFERIMIRAPNVLPGRKQPLDKNIH</sequence>
<dbReference type="RefSeq" id="WP_088411332.1">
    <property type="nucleotide sequence ID" value="NZ_CP021995.1"/>
</dbReference>
<dbReference type="Pfam" id="PF12802">
    <property type="entry name" value="MarR_2"/>
    <property type="match status" value="1"/>
</dbReference>
<dbReference type="Proteomes" id="UP000197024">
    <property type="component" value="Chromosome"/>
</dbReference>
<evidence type="ECO:0000313" key="2">
    <source>
        <dbReference type="EMBL" id="ASD27764.1"/>
    </source>
</evidence>
<dbReference type="PANTHER" id="PTHR33164:SF43">
    <property type="entry name" value="HTH-TYPE TRANSCRIPTIONAL REPRESSOR YETL"/>
    <property type="match status" value="1"/>
</dbReference>
<feature type="domain" description="HTH marR-type" evidence="1">
    <location>
        <begin position="12"/>
        <end position="144"/>
    </location>
</feature>
<dbReference type="AlphaFoldDB" id="A0A1Z3LZZ4"/>
<dbReference type="InterPro" id="IPR036390">
    <property type="entry name" value="WH_DNA-bd_sf"/>
</dbReference>
<dbReference type="SUPFAM" id="SSF46785">
    <property type="entry name" value="Winged helix' DNA-binding domain"/>
    <property type="match status" value="1"/>
</dbReference>
<dbReference type="InterPro" id="IPR036388">
    <property type="entry name" value="WH-like_DNA-bd_sf"/>
</dbReference>
<evidence type="ECO:0000313" key="3">
    <source>
        <dbReference type="Proteomes" id="UP000197024"/>
    </source>
</evidence>
<dbReference type="InterPro" id="IPR000835">
    <property type="entry name" value="HTH_MarR-typ"/>
</dbReference>
<evidence type="ECO:0000259" key="1">
    <source>
        <dbReference type="PROSITE" id="PS50995"/>
    </source>
</evidence>
<organism evidence="2 3">
    <name type="scientific">Brevundimonas diminuta</name>
    <name type="common">Pseudomonas diminuta</name>
    <dbReference type="NCBI Taxonomy" id="293"/>
    <lineage>
        <taxon>Bacteria</taxon>
        <taxon>Pseudomonadati</taxon>
        <taxon>Pseudomonadota</taxon>
        <taxon>Alphaproteobacteria</taxon>
        <taxon>Caulobacterales</taxon>
        <taxon>Caulobacteraceae</taxon>
        <taxon>Brevundimonas</taxon>
    </lineage>
</organism>
<dbReference type="Gene3D" id="1.10.10.10">
    <property type="entry name" value="Winged helix-like DNA-binding domain superfamily/Winged helix DNA-binding domain"/>
    <property type="match status" value="1"/>
</dbReference>
<dbReference type="GO" id="GO:0006950">
    <property type="term" value="P:response to stress"/>
    <property type="evidence" value="ECO:0007669"/>
    <property type="project" value="TreeGrafter"/>
</dbReference>
<dbReference type="GO" id="GO:0003700">
    <property type="term" value="F:DNA-binding transcription factor activity"/>
    <property type="evidence" value="ECO:0007669"/>
    <property type="project" value="InterPro"/>
</dbReference>
<proteinExistence type="predicted"/>
<dbReference type="InterPro" id="IPR039422">
    <property type="entry name" value="MarR/SlyA-like"/>
</dbReference>